<dbReference type="AlphaFoldDB" id="A0A5R9K8M5"/>
<proteinExistence type="predicted"/>
<sequence length="87" mass="9776">MKLKLAGKPLFFKTDCKGKKSIFSIQAVKKYFSLIISKKGQMNKPSDLFLKSGNDMAKHITILPFEFRCGFQKPGPSSNLYVISLSN</sequence>
<comment type="caution">
    <text evidence="1">The sequence shown here is derived from an EMBL/GenBank/DDBJ whole genome shotgun (WGS) entry which is preliminary data.</text>
</comment>
<protein>
    <submittedName>
        <fullName evidence="1">Uncharacterized protein</fullName>
    </submittedName>
</protein>
<reference evidence="1 2" key="1">
    <citation type="submission" date="2019-05" db="EMBL/GenBank/DDBJ databases">
        <authorList>
            <person name="Qu J.-H."/>
        </authorList>
    </citation>
    <scope>NUCLEOTIDE SEQUENCE [LARGE SCALE GENOMIC DNA]</scope>
    <source>
        <strain evidence="1 2">Z12</strain>
    </source>
</reference>
<name>A0A5R9K8M5_9BACT</name>
<gene>
    <name evidence="1" type="ORF">FEM55_17835</name>
</gene>
<organism evidence="1 2">
    <name type="scientific">Dyadobacter sediminis</name>
    <dbReference type="NCBI Taxonomy" id="1493691"/>
    <lineage>
        <taxon>Bacteria</taxon>
        <taxon>Pseudomonadati</taxon>
        <taxon>Bacteroidota</taxon>
        <taxon>Cytophagia</taxon>
        <taxon>Cytophagales</taxon>
        <taxon>Spirosomataceae</taxon>
        <taxon>Dyadobacter</taxon>
    </lineage>
</organism>
<dbReference type="EMBL" id="VCEI01000028">
    <property type="protein sequence ID" value="TLU90424.1"/>
    <property type="molecule type" value="Genomic_DNA"/>
</dbReference>
<evidence type="ECO:0000313" key="1">
    <source>
        <dbReference type="EMBL" id="TLU90424.1"/>
    </source>
</evidence>
<dbReference type="Proteomes" id="UP000309788">
    <property type="component" value="Unassembled WGS sequence"/>
</dbReference>
<evidence type="ECO:0000313" key="2">
    <source>
        <dbReference type="Proteomes" id="UP000309788"/>
    </source>
</evidence>
<keyword evidence="2" id="KW-1185">Reference proteome</keyword>
<accession>A0A5R9K8M5</accession>
<dbReference type="RefSeq" id="WP_138282756.1">
    <property type="nucleotide sequence ID" value="NZ_BMGE01000005.1"/>
</dbReference>